<comment type="subcellular location">
    <subcellularLocation>
        <location evidence="1">Membrane</location>
        <topology evidence="1">Multi-pass membrane protein</topology>
    </subcellularLocation>
</comment>
<feature type="transmembrane region" description="Helical" evidence="6">
    <location>
        <begin position="410"/>
        <end position="432"/>
    </location>
</feature>
<dbReference type="PANTHER" id="PTHR23302">
    <property type="entry name" value="TRANSMEMBRANE CHANNEL-RELATED"/>
    <property type="match status" value="1"/>
</dbReference>
<evidence type="ECO:0000313" key="9">
    <source>
        <dbReference type="Proteomes" id="UP001497497"/>
    </source>
</evidence>
<name>A0AAV2I9V0_LYMST</name>
<feature type="transmembrane region" description="Helical" evidence="6">
    <location>
        <begin position="216"/>
        <end position="237"/>
    </location>
</feature>
<feature type="transmembrane region" description="Helical" evidence="6">
    <location>
        <begin position="243"/>
        <end position="264"/>
    </location>
</feature>
<feature type="transmembrane region" description="Helical" evidence="6">
    <location>
        <begin position="585"/>
        <end position="608"/>
    </location>
</feature>
<dbReference type="InterPro" id="IPR038900">
    <property type="entry name" value="TMC"/>
</dbReference>
<dbReference type="EMBL" id="CAXITT010000497">
    <property type="protein sequence ID" value="CAL1542633.1"/>
    <property type="molecule type" value="Genomic_DNA"/>
</dbReference>
<dbReference type="Proteomes" id="UP001497497">
    <property type="component" value="Unassembled WGS sequence"/>
</dbReference>
<keyword evidence="5 6" id="KW-0472">Membrane</keyword>
<reference evidence="8 9" key="1">
    <citation type="submission" date="2024-04" db="EMBL/GenBank/DDBJ databases">
        <authorList>
            <consortium name="Genoscope - CEA"/>
            <person name="William W."/>
        </authorList>
    </citation>
    <scope>NUCLEOTIDE SEQUENCE [LARGE SCALE GENOMIC DNA]</scope>
</reference>
<evidence type="ECO:0000256" key="3">
    <source>
        <dbReference type="ARBA" id="ARBA00022692"/>
    </source>
</evidence>
<keyword evidence="4 6" id="KW-1133">Transmembrane helix</keyword>
<dbReference type="Pfam" id="PF07810">
    <property type="entry name" value="TMC"/>
    <property type="match status" value="1"/>
</dbReference>
<evidence type="ECO:0000256" key="2">
    <source>
        <dbReference type="ARBA" id="ARBA00006510"/>
    </source>
</evidence>
<feature type="transmembrane region" description="Helical" evidence="6">
    <location>
        <begin position="691"/>
        <end position="715"/>
    </location>
</feature>
<dbReference type="GO" id="GO:0008381">
    <property type="term" value="F:mechanosensitive monoatomic ion channel activity"/>
    <property type="evidence" value="ECO:0007669"/>
    <property type="project" value="TreeGrafter"/>
</dbReference>
<feature type="transmembrane region" description="Helical" evidence="6">
    <location>
        <begin position="534"/>
        <end position="552"/>
    </location>
</feature>
<feature type="transmembrane region" description="Helical" evidence="6">
    <location>
        <begin position="319"/>
        <end position="341"/>
    </location>
</feature>
<evidence type="ECO:0000256" key="5">
    <source>
        <dbReference type="ARBA" id="ARBA00023136"/>
    </source>
</evidence>
<feature type="transmembrane region" description="Helical" evidence="6">
    <location>
        <begin position="494"/>
        <end position="513"/>
    </location>
</feature>
<comment type="caution">
    <text evidence="8">The sequence shown here is derived from an EMBL/GenBank/DDBJ whole genome shotgun (WGS) entry which is preliminary data.</text>
</comment>
<protein>
    <recommendedName>
        <fullName evidence="7">TMC domain-containing protein</fullName>
    </recommendedName>
</protein>
<evidence type="ECO:0000256" key="1">
    <source>
        <dbReference type="ARBA" id="ARBA00004141"/>
    </source>
</evidence>
<evidence type="ECO:0000256" key="6">
    <source>
        <dbReference type="SAM" id="Phobius"/>
    </source>
</evidence>
<sequence length="780" mass="90651">MTHRHYPYRYSYQKQQKNTEVNKITADESGSDILQQTASEHYFENGDGDDHSAELRHRRNRISVSVPPGVMAFDGMFQQSIDLQGEYDEHMSELLQQLPSRQLEDVADMAARTLLRKRTSHIHRATIRLNRDEELEERIVESIELDLSSNDELAEDLGAAVRTIPTTLSKKRNIKRKLTQRRKKPKTKWLLLKYHLTRLGRNMMFEKRRMSRALDLWRSHLLIIEGSFGTSVVSYFIFLKWVLLINIPVFLLTFCFLVIPQILFRWYQKNPAGYKDAEPFRGIELLTGTGYFENTEMYYGFYTNQTVEIFTGSFYKMNYAYILTCSGYYILCLLILGYSYLRSYRKYYIEAGSTINMYYFNLVVSGWDYGITSTETSELKHRSLYNEFKEILSGSQIEHKLERDELVRVWMIRGAVWMAVICLLALCGYATFEVSTSLSINREDTVNATNKVLVSPLAMPVVLSLIQLFVPMIFTFLEAYEAYQMPKYELYVHMFREMALKATMLAVLVFFWLDIAPRSIKCWETFVGEELYRLVVIDLLFALGYSFFMEYIRKLIAHRWAKVAKAEFAIGRHTLDLVYSQSLCWLGIFYSPLLPAVVIMKLVILFYVKRYSVVHNCSPSVKPWRASRTHTIFVGYLFIFFILSCVAVGFGVFLIKPSDTCGPYQNFTTTYEVIYTLIDSWKAESPVMKEIFAFIDSPGFIAGLLIFFFMVLYYTRTISLSHKAMVDLFKLQLISEGKDKKFLMNLLNQVKIRGNKRGITHPGPALLKNMESCSALPGES</sequence>
<feature type="transmembrane region" description="Helical" evidence="6">
    <location>
        <begin position="452"/>
        <end position="474"/>
    </location>
</feature>
<comment type="similarity">
    <text evidence="2">Belongs to the TMC family.</text>
</comment>
<dbReference type="PANTHER" id="PTHR23302:SF43">
    <property type="entry name" value="TMC DOMAIN-CONTAINING PROTEIN"/>
    <property type="match status" value="1"/>
</dbReference>
<organism evidence="8 9">
    <name type="scientific">Lymnaea stagnalis</name>
    <name type="common">Great pond snail</name>
    <name type="synonym">Helix stagnalis</name>
    <dbReference type="NCBI Taxonomy" id="6523"/>
    <lineage>
        <taxon>Eukaryota</taxon>
        <taxon>Metazoa</taxon>
        <taxon>Spiralia</taxon>
        <taxon>Lophotrochozoa</taxon>
        <taxon>Mollusca</taxon>
        <taxon>Gastropoda</taxon>
        <taxon>Heterobranchia</taxon>
        <taxon>Euthyneura</taxon>
        <taxon>Panpulmonata</taxon>
        <taxon>Hygrophila</taxon>
        <taxon>Lymnaeoidea</taxon>
        <taxon>Lymnaeidae</taxon>
        <taxon>Lymnaea</taxon>
    </lineage>
</organism>
<keyword evidence="3 6" id="KW-0812">Transmembrane</keyword>
<gene>
    <name evidence="8" type="ORF">GSLYS_00016167001</name>
</gene>
<keyword evidence="9" id="KW-1185">Reference proteome</keyword>
<evidence type="ECO:0000259" key="7">
    <source>
        <dbReference type="Pfam" id="PF07810"/>
    </source>
</evidence>
<dbReference type="InterPro" id="IPR012496">
    <property type="entry name" value="TMC_dom"/>
</dbReference>
<dbReference type="GO" id="GO:0005886">
    <property type="term" value="C:plasma membrane"/>
    <property type="evidence" value="ECO:0007669"/>
    <property type="project" value="InterPro"/>
</dbReference>
<dbReference type="AlphaFoldDB" id="A0AAV2I9V0"/>
<accession>A0AAV2I9V0</accession>
<feature type="domain" description="TMC" evidence="7">
    <location>
        <begin position="522"/>
        <end position="627"/>
    </location>
</feature>
<evidence type="ECO:0000256" key="4">
    <source>
        <dbReference type="ARBA" id="ARBA00022989"/>
    </source>
</evidence>
<evidence type="ECO:0000313" key="8">
    <source>
        <dbReference type="EMBL" id="CAL1542633.1"/>
    </source>
</evidence>
<feature type="transmembrane region" description="Helical" evidence="6">
    <location>
        <begin position="629"/>
        <end position="655"/>
    </location>
</feature>
<proteinExistence type="inferred from homology"/>